<feature type="signal peptide" evidence="3">
    <location>
        <begin position="1"/>
        <end position="16"/>
    </location>
</feature>
<dbReference type="SUPFAM" id="SSF53474">
    <property type="entry name" value="alpha/beta-Hydrolases"/>
    <property type="match status" value="1"/>
</dbReference>
<evidence type="ECO:0000313" key="6">
    <source>
        <dbReference type="EMBL" id="KAK4188127.1"/>
    </source>
</evidence>
<evidence type="ECO:0000259" key="5">
    <source>
        <dbReference type="Pfam" id="PF00135"/>
    </source>
</evidence>
<evidence type="ECO:0000313" key="7">
    <source>
        <dbReference type="Proteomes" id="UP001302126"/>
    </source>
</evidence>
<dbReference type="PROSITE" id="PS00122">
    <property type="entry name" value="CARBOXYLESTERASE_B_1"/>
    <property type="match status" value="1"/>
</dbReference>
<feature type="region of interest" description="Disordered" evidence="4">
    <location>
        <begin position="18"/>
        <end position="51"/>
    </location>
</feature>
<comment type="caution">
    <text evidence="6">The sequence shown here is derived from an EMBL/GenBank/DDBJ whole genome shotgun (WGS) entry which is preliminary data.</text>
</comment>
<feature type="domain" description="Carboxylesterase type B" evidence="5">
    <location>
        <begin position="396"/>
        <end position="504"/>
    </location>
</feature>
<name>A0AAN6WXU6_9PEZI</name>
<keyword evidence="7" id="KW-1185">Reference proteome</keyword>
<proteinExistence type="inferred from homology"/>
<dbReference type="AlphaFoldDB" id="A0AAN6WXU6"/>
<gene>
    <name evidence="6" type="ORF">QBC35DRAFT_473870</name>
</gene>
<dbReference type="InterPro" id="IPR002018">
    <property type="entry name" value="CarbesteraseB"/>
</dbReference>
<dbReference type="EMBL" id="MU864392">
    <property type="protein sequence ID" value="KAK4188127.1"/>
    <property type="molecule type" value="Genomic_DNA"/>
</dbReference>
<dbReference type="Gene3D" id="3.40.50.1820">
    <property type="entry name" value="alpha/beta hydrolase"/>
    <property type="match status" value="2"/>
</dbReference>
<dbReference type="PANTHER" id="PTHR11559">
    <property type="entry name" value="CARBOXYLESTERASE"/>
    <property type="match status" value="1"/>
</dbReference>
<evidence type="ECO:0000256" key="3">
    <source>
        <dbReference type="RuleBase" id="RU361235"/>
    </source>
</evidence>
<evidence type="ECO:0000256" key="1">
    <source>
        <dbReference type="ARBA" id="ARBA00005964"/>
    </source>
</evidence>
<evidence type="ECO:0000256" key="2">
    <source>
        <dbReference type="ARBA" id="ARBA00022801"/>
    </source>
</evidence>
<accession>A0AAN6WXU6</accession>
<protein>
    <recommendedName>
        <fullName evidence="3">Carboxylic ester hydrolase</fullName>
        <ecNumber evidence="3">3.1.1.-</ecNumber>
    </recommendedName>
</protein>
<reference evidence="6" key="1">
    <citation type="journal article" date="2023" name="Mol. Phylogenet. Evol.">
        <title>Genome-scale phylogeny and comparative genomics of the fungal order Sordariales.</title>
        <authorList>
            <person name="Hensen N."/>
            <person name="Bonometti L."/>
            <person name="Westerberg I."/>
            <person name="Brannstrom I.O."/>
            <person name="Guillou S."/>
            <person name="Cros-Aarteil S."/>
            <person name="Calhoun S."/>
            <person name="Haridas S."/>
            <person name="Kuo A."/>
            <person name="Mondo S."/>
            <person name="Pangilinan J."/>
            <person name="Riley R."/>
            <person name="LaButti K."/>
            <person name="Andreopoulos B."/>
            <person name="Lipzen A."/>
            <person name="Chen C."/>
            <person name="Yan M."/>
            <person name="Daum C."/>
            <person name="Ng V."/>
            <person name="Clum A."/>
            <person name="Steindorff A."/>
            <person name="Ohm R.A."/>
            <person name="Martin F."/>
            <person name="Silar P."/>
            <person name="Natvig D.O."/>
            <person name="Lalanne C."/>
            <person name="Gautier V."/>
            <person name="Ament-Velasquez S.L."/>
            <person name="Kruys A."/>
            <person name="Hutchinson M.I."/>
            <person name="Powell A.J."/>
            <person name="Barry K."/>
            <person name="Miller A.N."/>
            <person name="Grigoriev I.V."/>
            <person name="Debuchy R."/>
            <person name="Gladieux P."/>
            <person name="Hiltunen Thoren M."/>
            <person name="Johannesson H."/>
        </authorList>
    </citation>
    <scope>NUCLEOTIDE SEQUENCE</scope>
    <source>
        <strain evidence="6">PSN309</strain>
    </source>
</reference>
<comment type="similarity">
    <text evidence="1 3">Belongs to the type-B carboxylesterase/lipase family.</text>
</comment>
<reference evidence="6" key="2">
    <citation type="submission" date="2023-05" db="EMBL/GenBank/DDBJ databases">
        <authorList>
            <consortium name="Lawrence Berkeley National Laboratory"/>
            <person name="Steindorff A."/>
            <person name="Hensen N."/>
            <person name="Bonometti L."/>
            <person name="Westerberg I."/>
            <person name="Brannstrom I.O."/>
            <person name="Guillou S."/>
            <person name="Cros-Aarteil S."/>
            <person name="Calhoun S."/>
            <person name="Haridas S."/>
            <person name="Kuo A."/>
            <person name="Mondo S."/>
            <person name="Pangilinan J."/>
            <person name="Riley R."/>
            <person name="Labutti K."/>
            <person name="Andreopoulos B."/>
            <person name="Lipzen A."/>
            <person name="Chen C."/>
            <person name="Yanf M."/>
            <person name="Daum C."/>
            <person name="Ng V."/>
            <person name="Clum A."/>
            <person name="Ohm R."/>
            <person name="Martin F."/>
            <person name="Silar P."/>
            <person name="Natvig D."/>
            <person name="Lalanne C."/>
            <person name="Gautier V."/>
            <person name="Ament-Velasquez S.L."/>
            <person name="Kruys A."/>
            <person name="Hutchinson M.I."/>
            <person name="Powell A.J."/>
            <person name="Barry K."/>
            <person name="Miller A.N."/>
            <person name="Grigoriev I.V."/>
            <person name="Debuchy R."/>
            <person name="Gladieux P."/>
            <person name="Thoren M.H."/>
            <person name="Johannesson H."/>
        </authorList>
    </citation>
    <scope>NUCLEOTIDE SEQUENCE</scope>
    <source>
        <strain evidence="6">PSN309</strain>
    </source>
</reference>
<feature type="domain" description="Carboxylesterase type B" evidence="5">
    <location>
        <begin position="38"/>
        <end position="390"/>
    </location>
</feature>
<keyword evidence="3" id="KW-0732">Signal</keyword>
<dbReference type="GO" id="GO:0016787">
    <property type="term" value="F:hydrolase activity"/>
    <property type="evidence" value="ECO:0007669"/>
    <property type="project" value="UniProtKB-KW"/>
</dbReference>
<dbReference type="InterPro" id="IPR029058">
    <property type="entry name" value="AB_hydrolase_fold"/>
</dbReference>
<dbReference type="Pfam" id="PF00135">
    <property type="entry name" value="COesterase"/>
    <property type="match status" value="2"/>
</dbReference>
<keyword evidence="2 3" id="KW-0378">Hydrolase</keyword>
<feature type="chain" id="PRO_5042672993" description="Carboxylic ester hydrolase" evidence="3">
    <location>
        <begin position="17"/>
        <end position="552"/>
    </location>
</feature>
<sequence length="552" mass="59836">MQLKTFLLLLVAGVTASSTPAHHRNSGRRSCPLPTASSLSVNTSQGLVHGTTDPTTPCVREFLGIPYAKPPINHLRFRPPQPAGPFPGGVFNATKFGPSCMQFLIDEPESIYTEFVPEFNLEGISTTSNHLSEDCLSVSVYTPSAAAANRTKLPVIAFIHGGAFTVSGQDAPYTIPRQWVQKSQSHIVVTFNYRLNIFGFPSAEGLPLEDQNLGLQDQRLALEWTKKNIASFGGDPSRIALWGQSAGALAAGWYQYARDTLEKDPIVDAIMMDSGTEIFPLSRSVLSESKSNFTAVAEKFGCNHTTPEEELRCMQTVDAQDIEFFLEDNMSKFLSGKLGKEPIVFFTPVINNVTVFANYSERAEQKKILNVPTIIGTNTNDGVPFVPLTPNGVNGTLEEAVTMGFFLCPAFKAASFRLAAGVPVYRYIYTANFTNISPAPFLGAYHGAELPLLFGTDEIARGASTPDEKKLSKIMEDAWVALASKGTQGIEATGWSRYTSVKNGLVRNFGGNPPTPTNNTTTHAVGSPLVTDISLSAMEALCPNIFQPAFQL</sequence>
<evidence type="ECO:0000256" key="4">
    <source>
        <dbReference type="SAM" id="MobiDB-lite"/>
    </source>
</evidence>
<dbReference type="InterPro" id="IPR019826">
    <property type="entry name" value="Carboxylesterase_B_AS"/>
</dbReference>
<organism evidence="6 7">
    <name type="scientific">Podospora australis</name>
    <dbReference type="NCBI Taxonomy" id="1536484"/>
    <lineage>
        <taxon>Eukaryota</taxon>
        <taxon>Fungi</taxon>
        <taxon>Dikarya</taxon>
        <taxon>Ascomycota</taxon>
        <taxon>Pezizomycotina</taxon>
        <taxon>Sordariomycetes</taxon>
        <taxon>Sordariomycetidae</taxon>
        <taxon>Sordariales</taxon>
        <taxon>Podosporaceae</taxon>
        <taxon>Podospora</taxon>
    </lineage>
</organism>
<dbReference type="Proteomes" id="UP001302126">
    <property type="component" value="Unassembled WGS sequence"/>
</dbReference>
<dbReference type="EC" id="3.1.1.-" evidence="3"/>
<feature type="compositionally biased region" description="Polar residues" evidence="4">
    <location>
        <begin position="35"/>
        <end position="46"/>
    </location>
</feature>
<dbReference type="InterPro" id="IPR050309">
    <property type="entry name" value="Type-B_Carboxylest/Lipase"/>
</dbReference>